<dbReference type="InterPro" id="IPR051766">
    <property type="entry name" value="TXND_domain-containing"/>
</dbReference>
<dbReference type="OrthoDB" id="10263751at2759"/>
<dbReference type="InterPro" id="IPR036249">
    <property type="entry name" value="Thioredoxin-like_sf"/>
</dbReference>
<dbReference type="EMBL" id="BLLF01001377">
    <property type="protein sequence ID" value="GFH18903.1"/>
    <property type="molecule type" value="Genomic_DNA"/>
</dbReference>
<reference evidence="2 5" key="1">
    <citation type="submission" date="2020-02" db="EMBL/GenBank/DDBJ databases">
        <title>Draft genome sequence of Haematococcus lacustris strain NIES-144.</title>
        <authorList>
            <person name="Morimoto D."/>
            <person name="Nakagawa S."/>
            <person name="Yoshida T."/>
            <person name="Sawayama S."/>
        </authorList>
    </citation>
    <scope>NUCLEOTIDE SEQUENCE [LARGE SCALE GENOMIC DNA]</scope>
    <source>
        <strain evidence="2 5">NIES-144</strain>
    </source>
</reference>
<dbReference type="InterPro" id="IPR013766">
    <property type="entry name" value="Thioredoxin_domain"/>
</dbReference>
<dbReference type="EMBL" id="BLLF01005453">
    <property type="protein sequence ID" value="GFH31217.1"/>
    <property type="molecule type" value="Genomic_DNA"/>
</dbReference>
<dbReference type="AlphaFoldDB" id="A0A699Z8C0"/>
<accession>A0A699Z8C0</accession>
<dbReference type="SUPFAM" id="SSF52833">
    <property type="entry name" value="Thioredoxin-like"/>
    <property type="match status" value="1"/>
</dbReference>
<feature type="domain" description="Thioredoxin" evidence="1">
    <location>
        <begin position="9"/>
        <end position="101"/>
    </location>
</feature>
<dbReference type="PANTHER" id="PTHR46135:SF3">
    <property type="entry name" value="NME_NM23 FAMILY MEMBER 8"/>
    <property type="match status" value="1"/>
</dbReference>
<comment type="caution">
    <text evidence="2">The sequence shown here is derived from an EMBL/GenBank/DDBJ whole genome shotgun (WGS) entry which is preliminary data.</text>
</comment>
<dbReference type="Proteomes" id="UP000485058">
    <property type="component" value="Unassembled WGS sequence"/>
</dbReference>
<name>A0A699Z8C0_HAELA</name>
<proteinExistence type="predicted"/>
<gene>
    <name evidence="2" type="ORF">HaLaN_15776</name>
    <name evidence="3" type="ORF">HaLaN_22033</name>
    <name evidence="4" type="ORF">HaLaN_30209</name>
</gene>
<organism evidence="2 5">
    <name type="scientific">Haematococcus lacustris</name>
    <name type="common">Green alga</name>
    <name type="synonym">Haematococcus pluvialis</name>
    <dbReference type="NCBI Taxonomy" id="44745"/>
    <lineage>
        <taxon>Eukaryota</taxon>
        <taxon>Viridiplantae</taxon>
        <taxon>Chlorophyta</taxon>
        <taxon>core chlorophytes</taxon>
        <taxon>Chlorophyceae</taxon>
        <taxon>CS clade</taxon>
        <taxon>Chlamydomonadales</taxon>
        <taxon>Haematococcaceae</taxon>
        <taxon>Haematococcus</taxon>
    </lineage>
</organism>
<dbReference type="PANTHER" id="PTHR46135">
    <property type="entry name" value="NME/NM23 FAMILY MEMBER 8"/>
    <property type="match status" value="1"/>
</dbReference>
<evidence type="ECO:0000313" key="4">
    <source>
        <dbReference type="EMBL" id="GFH31217.1"/>
    </source>
</evidence>
<sequence length="112" mass="12613">MAFQIDIKSSDMFRKEVLDVPSTCQVCEVYQGWAGPCKAIVSTFKRIFFDSGDRPLKFYTVDAEKVGGMEEYRGHCQPVFLFFKDGKVVDKVVGVIAPALERKIMEHSALSP</sequence>
<evidence type="ECO:0000313" key="2">
    <source>
        <dbReference type="EMBL" id="GFH18903.1"/>
    </source>
</evidence>
<dbReference type="EMBL" id="BLLF01002488">
    <property type="protein sequence ID" value="GFH24270.1"/>
    <property type="molecule type" value="Genomic_DNA"/>
</dbReference>
<dbReference type="Pfam" id="PF00085">
    <property type="entry name" value="Thioredoxin"/>
    <property type="match status" value="1"/>
</dbReference>
<evidence type="ECO:0000259" key="1">
    <source>
        <dbReference type="Pfam" id="PF00085"/>
    </source>
</evidence>
<evidence type="ECO:0000313" key="5">
    <source>
        <dbReference type="Proteomes" id="UP000485058"/>
    </source>
</evidence>
<evidence type="ECO:0000313" key="3">
    <source>
        <dbReference type="EMBL" id="GFH24270.1"/>
    </source>
</evidence>
<dbReference type="Gene3D" id="3.40.30.10">
    <property type="entry name" value="Glutaredoxin"/>
    <property type="match status" value="1"/>
</dbReference>
<protein>
    <submittedName>
        <fullName evidence="2">Thioredoxin domain-containing protein</fullName>
    </submittedName>
</protein>
<keyword evidence="5" id="KW-1185">Reference proteome</keyword>